<gene>
    <name evidence="1" type="ORF">SDC9_188163</name>
</gene>
<protein>
    <submittedName>
        <fullName evidence="1">Uncharacterized protein</fullName>
    </submittedName>
</protein>
<comment type="caution">
    <text evidence="1">The sequence shown here is derived from an EMBL/GenBank/DDBJ whole genome shotgun (WGS) entry which is preliminary data.</text>
</comment>
<dbReference type="AlphaFoldDB" id="A0A645HNJ3"/>
<reference evidence="1" key="1">
    <citation type="submission" date="2019-08" db="EMBL/GenBank/DDBJ databases">
        <authorList>
            <person name="Kucharzyk K."/>
            <person name="Murdoch R.W."/>
            <person name="Higgins S."/>
            <person name="Loffler F."/>
        </authorList>
    </citation>
    <scope>NUCLEOTIDE SEQUENCE</scope>
</reference>
<accession>A0A645HNJ3</accession>
<organism evidence="1">
    <name type="scientific">bioreactor metagenome</name>
    <dbReference type="NCBI Taxonomy" id="1076179"/>
    <lineage>
        <taxon>unclassified sequences</taxon>
        <taxon>metagenomes</taxon>
        <taxon>ecological metagenomes</taxon>
    </lineage>
</organism>
<evidence type="ECO:0000313" key="1">
    <source>
        <dbReference type="EMBL" id="MPN40625.1"/>
    </source>
</evidence>
<dbReference type="EMBL" id="VSSQ01097169">
    <property type="protein sequence ID" value="MPN40625.1"/>
    <property type="molecule type" value="Genomic_DNA"/>
</dbReference>
<name>A0A645HNJ3_9ZZZZ</name>
<sequence>MHIAAQPQVGVDHPCRFFTAREDGVHHRQIEVANIDVTAQITAPLRVCYLHLSVKLSVVGQTNQPAQLGTVIVQVGGQIQRLKRHGERCIIHALRDLHVTSAQGDLPLWQPLFGGVPTHIGFTGEHAAGLGCLRHKRF</sequence>
<proteinExistence type="predicted"/>